<protein>
    <submittedName>
        <fullName evidence="3">Universal stress protein</fullName>
    </submittedName>
</protein>
<dbReference type="PANTHER" id="PTHR46268">
    <property type="entry name" value="STRESS RESPONSE PROTEIN NHAX"/>
    <property type="match status" value="1"/>
</dbReference>
<dbReference type="InterPro" id="IPR006016">
    <property type="entry name" value="UspA"/>
</dbReference>
<dbReference type="GeneID" id="39853456"/>
<dbReference type="RefSeq" id="WP_006068035.1">
    <property type="nucleotide sequence ID" value="NZ_CP031305.1"/>
</dbReference>
<evidence type="ECO:0000256" key="1">
    <source>
        <dbReference type="ARBA" id="ARBA00008791"/>
    </source>
</evidence>
<gene>
    <name evidence="3" type="ORF">DV706_01820</name>
    <name evidence="4" type="ORF">DV706_19440</name>
</gene>
<keyword evidence="4" id="KW-0614">Plasmid</keyword>
<dbReference type="EMBL" id="CP031305">
    <property type="protein sequence ID" value="QCC53327.1"/>
    <property type="molecule type" value="Genomic_DNA"/>
</dbReference>
<feature type="domain" description="UspA" evidence="2">
    <location>
        <begin position="1"/>
        <end position="133"/>
    </location>
</feature>
<accession>A0A4D6HKP5</accession>
<evidence type="ECO:0000259" key="2">
    <source>
        <dbReference type="Pfam" id="PF00582"/>
    </source>
</evidence>
<dbReference type="AlphaFoldDB" id="A0A4D6HKP5"/>
<organism evidence="3 5">
    <name type="scientific">Natronorubrum bangense</name>
    <dbReference type="NCBI Taxonomy" id="61858"/>
    <lineage>
        <taxon>Archaea</taxon>
        <taxon>Methanobacteriati</taxon>
        <taxon>Methanobacteriota</taxon>
        <taxon>Stenosarchaea group</taxon>
        <taxon>Halobacteria</taxon>
        <taxon>Halobacteriales</taxon>
        <taxon>Natrialbaceae</taxon>
        <taxon>Natronorubrum</taxon>
    </lineage>
</organism>
<dbReference type="KEGG" id="nbg:DV706_01820"/>
<proteinExistence type="inferred from homology"/>
<sequence length="136" mass="14806">MVEHILVPTDGSDNSYHALEQAIEIATPLEAAVHVLAVVPEMTRGAKLREEWADRVDEAVETGRERVEQAGLAFTGATREGPVAQQIVEYADDNEIDMIVMGTHGRTGLHRFLVGSVAQRTIQTAPIPVLTVPPEE</sequence>
<dbReference type="InterPro" id="IPR014729">
    <property type="entry name" value="Rossmann-like_a/b/a_fold"/>
</dbReference>
<reference evidence="3 5" key="1">
    <citation type="journal article" date="2019" name="Nat. Commun.">
        <title>A new type of DNA phosphorothioation-based antiviral system in archaea.</title>
        <authorList>
            <person name="Xiong L."/>
            <person name="Liu S."/>
            <person name="Chen S."/>
            <person name="Xiao Y."/>
            <person name="Zhu B."/>
            <person name="Gao Y."/>
            <person name="Zhang Y."/>
            <person name="Chen B."/>
            <person name="Luo J."/>
            <person name="Deng Z."/>
            <person name="Chen X."/>
            <person name="Wang L."/>
            <person name="Chen S."/>
        </authorList>
    </citation>
    <scope>NUCLEOTIDE SEQUENCE [LARGE SCALE GENOMIC DNA]</scope>
    <source>
        <strain evidence="3 5">JCM 10635</strain>
        <plasmid evidence="4 5">unnamed1</plasmid>
    </source>
</reference>
<dbReference type="PRINTS" id="PR01438">
    <property type="entry name" value="UNVRSLSTRESS"/>
</dbReference>
<evidence type="ECO:0000313" key="4">
    <source>
        <dbReference type="EMBL" id="QCC56663.1"/>
    </source>
</evidence>
<evidence type="ECO:0000313" key="5">
    <source>
        <dbReference type="Proteomes" id="UP000296822"/>
    </source>
</evidence>
<dbReference type="EMBL" id="CP031306">
    <property type="protein sequence ID" value="QCC56663.1"/>
    <property type="molecule type" value="Genomic_DNA"/>
</dbReference>
<name>A0A4D6HKP5_9EURY</name>
<geneLocation type="plasmid" evidence="4">
    <name>unnamed1</name>
</geneLocation>
<dbReference type="Proteomes" id="UP000296822">
    <property type="component" value="Chromosome"/>
</dbReference>
<dbReference type="KEGG" id="nbg:DV706_19440"/>
<dbReference type="SUPFAM" id="SSF52402">
    <property type="entry name" value="Adenine nucleotide alpha hydrolases-like"/>
    <property type="match status" value="1"/>
</dbReference>
<comment type="similarity">
    <text evidence="1">Belongs to the universal stress protein A family.</text>
</comment>
<dbReference type="Pfam" id="PF00582">
    <property type="entry name" value="Usp"/>
    <property type="match status" value="1"/>
</dbReference>
<dbReference type="Gene3D" id="3.40.50.620">
    <property type="entry name" value="HUPs"/>
    <property type="match status" value="1"/>
</dbReference>
<dbReference type="PANTHER" id="PTHR46268:SF6">
    <property type="entry name" value="UNIVERSAL STRESS PROTEIN UP12"/>
    <property type="match status" value="1"/>
</dbReference>
<dbReference type="Proteomes" id="UP000296822">
    <property type="component" value="Plasmid unnamed1"/>
</dbReference>
<dbReference type="CDD" id="cd00293">
    <property type="entry name" value="USP-like"/>
    <property type="match status" value="1"/>
</dbReference>
<evidence type="ECO:0000313" key="3">
    <source>
        <dbReference type="EMBL" id="QCC53327.1"/>
    </source>
</evidence>
<dbReference type="InterPro" id="IPR006015">
    <property type="entry name" value="Universal_stress_UspA"/>
</dbReference>